<reference evidence="19" key="1">
    <citation type="journal article" date="2019" name="Int. J. Syst. Evol. Microbiol.">
        <title>The Global Catalogue of Microorganisms (GCM) 10K type strain sequencing project: providing services to taxonomists for standard genome sequencing and annotation.</title>
        <authorList>
            <consortium name="The Broad Institute Genomics Platform"/>
            <consortium name="The Broad Institute Genome Sequencing Center for Infectious Disease"/>
            <person name="Wu L."/>
            <person name="Ma J."/>
        </authorList>
    </citation>
    <scope>NUCLEOTIDE SEQUENCE [LARGE SCALE GENOMIC DNA]</scope>
    <source>
        <strain evidence="19">LMG 29894</strain>
    </source>
</reference>
<sequence length="668" mass="73152">MNSPVLLRPLLLAFTACPPTLATSDSLETVVVTATRTATPQHQVAASVSRVEGEEFVRRQASTVGEVLQDLPNVDFGGGPRAAGRVPTIRGFSGREITVLVDGVRLNAASGLHSPLYIDPFLLEGAEVLRGASSSLYGNGGLGGVLSLRTLSARERLSEEESHAIQWRAGVDSGDLSKRVQTRVDGRSGNLDGVAALAVADWDRIRQGAGRTLRPNAGRSANGLLTLAYGWDARTRLHFSHRAYRESVLRPNNPQADVALGGPGQVPVQRHLTRQVQTSLGATVGDTEAEPAFSVGLYHTELDQQAEANPDFNLRRSATLTETVGGHLFHSLRLEEGGRHHRISYGFDVYRDRQHADDDGQPNPVLPAGRQTVYGAFLQDEVELNASLQLIASVRQDRYRTGPTDTSGRLSPKLTLTGAVGRDGRLYASYAEAYRAPSLSESGMSLSGSQYLFNFVPNPALRPEIDRGVEAGFHYRRRGWLAEGDRLRIQGALFRSRVEDLISTAVIGRYTRSAPFSGTGLIFQSRNEAQARRHGAELEAAYRRGAWELAMAYSRLRVRNRDSGESLFAPPDKLVLTLDWHGEQLDASWRARFVAAQNDDATVARRTAGYGVHDLFLRWRWAGHDRLRLDAAIGNLFDKHYVVYQSANPSARTAEMGRAYRLAISAGF</sequence>
<keyword evidence="19" id="KW-1185">Reference proteome</keyword>
<comment type="caution">
    <text evidence="18">The sequence shown here is derived from an EMBL/GenBank/DDBJ whole genome shotgun (WGS) entry which is preliminary data.</text>
</comment>
<keyword evidence="3 11" id="KW-0813">Transport</keyword>
<dbReference type="InterPro" id="IPR010917">
    <property type="entry name" value="TonB_rcpt_CS"/>
</dbReference>
<dbReference type="Gene3D" id="2.170.130.10">
    <property type="entry name" value="TonB-dependent receptor, plug domain"/>
    <property type="match status" value="1"/>
</dbReference>
<dbReference type="EMBL" id="JBHSBU010000001">
    <property type="protein sequence ID" value="MFC4158570.1"/>
    <property type="molecule type" value="Genomic_DNA"/>
</dbReference>
<dbReference type="PROSITE" id="PS52016">
    <property type="entry name" value="TONB_DEPENDENT_REC_3"/>
    <property type="match status" value="1"/>
</dbReference>
<keyword evidence="4 11" id="KW-1134">Transmembrane beta strand</keyword>
<evidence type="ECO:0000259" key="16">
    <source>
        <dbReference type="Pfam" id="PF00593"/>
    </source>
</evidence>
<evidence type="ECO:0000259" key="17">
    <source>
        <dbReference type="Pfam" id="PF07715"/>
    </source>
</evidence>
<dbReference type="PROSITE" id="PS00430">
    <property type="entry name" value="TONB_DEPENDENT_REC_1"/>
    <property type="match status" value="1"/>
</dbReference>
<evidence type="ECO:0000256" key="5">
    <source>
        <dbReference type="ARBA" id="ARBA00022692"/>
    </source>
</evidence>
<evidence type="ECO:0000256" key="14">
    <source>
        <dbReference type="RuleBase" id="RU003357"/>
    </source>
</evidence>
<accession>A0ABV8MMW2</accession>
<dbReference type="InterPro" id="IPR039426">
    <property type="entry name" value="TonB-dep_rcpt-like"/>
</dbReference>
<dbReference type="PANTHER" id="PTHR30069:SF41">
    <property type="entry name" value="HEME_HEMOPEXIN UTILIZATION PROTEIN C"/>
    <property type="match status" value="1"/>
</dbReference>
<dbReference type="InterPro" id="IPR036942">
    <property type="entry name" value="Beta-barrel_TonB_sf"/>
</dbReference>
<evidence type="ECO:0000256" key="1">
    <source>
        <dbReference type="ARBA" id="ARBA00004571"/>
    </source>
</evidence>
<comment type="subcellular location">
    <subcellularLocation>
        <location evidence="1 11">Cell outer membrane</location>
        <topology evidence="1 11">Multi-pass membrane protein</topology>
    </subcellularLocation>
</comment>
<keyword evidence="10 11" id="KW-0998">Cell outer membrane</keyword>
<dbReference type="PROSITE" id="PS01156">
    <property type="entry name" value="TONB_DEPENDENT_REC_2"/>
    <property type="match status" value="1"/>
</dbReference>
<proteinExistence type="inferred from homology"/>
<evidence type="ECO:0000256" key="10">
    <source>
        <dbReference type="ARBA" id="ARBA00023237"/>
    </source>
</evidence>
<dbReference type="InterPro" id="IPR011276">
    <property type="entry name" value="TonB_haem/Hb_rcpt"/>
</dbReference>
<comment type="similarity">
    <text evidence="2 11 14">Belongs to the TonB-dependent receptor family.</text>
</comment>
<protein>
    <submittedName>
        <fullName evidence="18">TonB-dependent receptor domain-containing protein</fullName>
    </submittedName>
</protein>
<keyword evidence="6 15" id="KW-0732">Signal</keyword>
<feature type="short sequence motif" description="TonB C-terminal box" evidence="13">
    <location>
        <begin position="651"/>
        <end position="668"/>
    </location>
</feature>
<keyword evidence="8 11" id="KW-0472">Membrane</keyword>
<evidence type="ECO:0000256" key="7">
    <source>
        <dbReference type="ARBA" id="ARBA00023077"/>
    </source>
</evidence>
<dbReference type="SUPFAM" id="SSF56935">
    <property type="entry name" value="Porins"/>
    <property type="match status" value="1"/>
</dbReference>
<dbReference type="Pfam" id="PF00593">
    <property type="entry name" value="TonB_dep_Rec_b-barrel"/>
    <property type="match status" value="1"/>
</dbReference>
<keyword evidence="5 11" id="KW-0812">Transmembrane</keyword>
<dbReference type="Proteomes" id="UP001595791">
    <property type="component" value="Unassembled WGS sequence"/>
</dbReference>
<evidence type="ECO:0000256" key="6">
    <source>
        <dbReference type="ARBA" id="ARBA00022729"/>
    </source>
</evidence>
<evidence type="ECO:0000256" key="3">
    <source>
        <dbReference type="ARBA" id="ARBA00022448"/>
    </source>
</evidence>
<gene>
    <name evidence="18" type="ORF">ACFOW7_04255</name>
</gene>
<evidence type="ECO:0000256" key="15">
    <source>
        <dbReference type="SAM" id="SignalP"/>
    </source>
</evidence>
<dbReference type="PANTHER" id="PTHR30069">
    <property type="entry name" value="TONB-DEPENDENT OUTER MEMBRANE RECEPTOR"/>
    <property type="match status" value="1"/>
</dbReference>
<evidence type="ECO:0000256" key="8">
    <source>
        <dbReference type="ARBA" id="ARBA00023136"/>
    </source>
</evidence>
<dbReference type="CDD" id="cd01347">
    <property type="entry name" value="ligand_gated_channel"/>
    <property type="match status" value="1"/>
</dbReference>
<evidence type="ECO:0000313" key="18">
    <source>
        <dbReference type="EMBL" id="MFC4158570.1"/>
    </source>
</evidence>
<name>A0ABV8MMW2_9NEIS</name>
<feature type="short sequence motif" description="TonB box" evidence="12">
    <location>
        <begin position="29"/>
        <end position="35"/>
    </location>
</feature>
<keyword evidence="9 18" id="KW-0675">Receptor</keyword>
<evidence type="ECO:0000256" key="11">
    <source>
        <dbReference type="PROSITE-ProRule" id="PRU01360"/>
    </source>
</evidence>
<evidence type="ECO:0000256" key="9">
    <source>
        <dbReference type="ARBA" id="ARBA00023170"/>
    </source>
</evidence>
<evidence type="ECO:0000256" key="4">
    <source>
        <dbReference type="ARBA" id="ARBA00022452"/>
    </source>
</evidence>
<dbReference type="InterPro" id="IPR000531">
    <property type="entry name" value="Beta-barrel_TonB"/>
</dbReference>
<organism evidence="18 19">
    <name type="scientific">Chitinimonas lacunae</name>
    <dbReference type="NCBI Taxonomy" id="1963018"/>
    <lineage>
        <taxon>Bacteria</taxon>
        <taxon>Pseudomonadati</taxon>
        <taxon>Pseudomonadota</taxon>
        <taxon>Betaproteobacteria</taxon>
        <taxon>Neisseriales</taxon>
        <taxon>Chitinibacteraceae</taxon>
        <taxon>Chitinimonas</taxon>
    </lineage>
</organism>
<evidence type="ECO:0000256" key="13">
    <source>
        <dbReference type="PROSITE-ProRule" id="PRU10144"/>
    </source>
</evidence>
<dbReference type="NCBIfam" id="TIGR01785">
    <property type="entry name" value="TonB-hemin"/>
    <property type="match status" value="1"/>
</dbReference>
<dbReference type="Gene3D" id="2.40.170.20">
    <property type="entry name" value="TonB-dependent receptor, beta-barrel domain"/>
    <property type="match status" value="1"/>
</dbReference>
<feature type="signal peptide" evidence="15">
    <location>
        <begin position="1"/>
        <end position="22"/>
    </location>
</feature>
<feature type="chain" id="PRO_5046988899" evidence="15">
    <location>
        <begin position="23"/>
        <end position="668"/>
    </location>
</feature>
<feature type="domain" description="TonB-dependent receptor plug" evidence="17">
    <location>
        <begin position="42"/>
        <end position="145"/>
    </location>
</feature>
<feature type="domain" description="TonB-dependent receptor-like beta-barrel" evidence="16">
    <location>
        <begin position="201"/>
        <end position="636"/>
    </location>
</feature>
<dbReference type="InterPro" id="IPR037066">
    <property type="entry name" value="Plug_dom_sf"/>
</dbReference>
<keyword evidence="7 12" id="KW-0798">TonB box</keyword>
<evidence type="ECO:0000313" key="19">
    <source>
        <dbReference type="Proteomes" id="UP001595791"/>
    </source>
</evidence>
<dbReference type="InterPro" id="IPR012910">
    <property type="entry name" value="Plug_dom"/>
</dbReference>
<evidence type="ECO:0000256" key="2">
    <source>
        <dbReference type="ARBA" id="ARBA00009810"/>
    </source>
</evidence>
<dbReference type="RefSeq" id="WP_378161388.1">
    <property type="nucleotide sequence ID" value="NZ_JBHSBU010000001.1"/>
</dbReference>
<dbReference type="Pfam" id="PF07715">
    <property type="entry name" value="Plug"/>
    <property type="match status" value="1"/>
</dbReference>
<dbReference type="InterPro" id="IPR010916">
    <property type="entry name" value="TonB_box_CS"/>
</dbReference>
<evidence type="ECO:0000256" key="12">
    <source>
        <dbReference type="PROSITE-ProRule" id="PRU10143"/>
    </source>
</evidence>